<dbReference type="EMBL" id="DTGR01000025">
    <property type="protein sequence ID" value="HHS28375.1"/>
    <property type="molecule type" value="Genomic_DNA"/>
</dbReference>
<proteinExistence type="predicted"/>
<sequence length="149" mass="16794">MKNRRMAGVSATMYFVLVLWVASGCSGGRGPIASEKAHMQQQVGTEYFLQQAGFKRYQVNQNMPRQEALLSALPKRTVTIYERDGQKLYAYGDKDSRTLYIGDDAAYKRYLSLARGRDICEVRAGGGESATFWNCMDQYRQEGRGQPGK</sequence>
<gene>
    <name evidence="1" type="ORF">ENV52_01565</name>
</gene>
<evidence type="ECO:0008006" key="2">
    <source>
        <dbReference type="Google" id="ProtNLM"/>
    </source>
</evidence>
<protein>
    <recommendedName>
        <fullName evidence="2">Lipoprotein</fullName>
    </recommendedName>
</protein>
<accession>A0A7V6A1E4</accession>
<dbReference type="PROSITE" id="PS51257">
    <property type="entry name" value="PROKAR_LIPOPROTEIN"/>
    <property type="match status" value="1"/>
</dbReference>
<organism evidence="1">
    <name type="scientific">Desulfobacca acetoxidans</name>
    <dbReference type="NCBI Taxonomy" id="60893"/>
    <lineage>
        <taxon>Bacteria</taxon>
        <taxon>Pseudomonadati</taxon>
        <taxon>Thermodesulfobacteriota</taxon>
        <taxon>Desulfobaccia</taxon>
        <taxon>Desulfobaccales</taxon>
        <taxon>Desulfobaccaceae</taxon>
        <taxon>Desulfobacca</taxon>
    </lineage>
</organism>
<reference evidence="1" key="1">
    <citation type="journal article" date="2020" name="mSystems">
        <title>Genome- and Community-Level Interaction Insights into Carbon Utilization and Element Cycling Functions of Hydrothermarchaeota in Hydrothermal Sediment.</title>
        <authorList>
            <person name="Zhou Z."/>
            <person name="Liu Y."/>
            <person name="Xu W."/>
            <person name="Pan J."/>
            <person name="Luo Z.H."/>
            <person name="Li M."/>
        </authorList>
    </citation>
    <scope>NUCLEOTIDE SEQUENCE [LARGE SCALE GENOMIC DNA]</scope>
    <source>
        <strain evidence="1">SpSt-767</strain>
    </source>
</reference>
<evidence type="ECO:0000313" key="1">
    <source>
        <dbReference type="EMBL" id="HHS28375.1"/>
    </source>
</evidence>
<dbReference type="AlphaFoldDB" id="A0A7V6A1E4"/>
<name>A0A7V6A1E4_9BACT</name>
<comment type="caution">
    <text evidence="1">The sequence shown here is derived from an EMBL/GenBank/DDBJ whole genome shotgun (WGS) entry which is preliminary data.</text>
</comment>